<proteinExistence type="predicted"/>
<protein>
    <submittedName>
        <fullName evidence="2">Uncharacterized protein</fullName>
    </submittedName>
</protein>
<dbReference type="AlphaFoldDB" id="A0AAV7RD01"/>
<evidence type="ECO:0000313" key="3">
    <source>
        <dbReference type="Proteomes" id="UP001066276"/>
    </source>
</evidence>
<reference evidence="2" key="1">
    <citation type="journal article" date="2022" name="bioRxiv">
        <title>Sequencing and chromosome-scale assembly of the giantPleurodeles waltlgenome.</title>
        <authorList>
            <person name="Brown T."/>
            <person name="Elewa A."/>
            <person name="Iarovenko S."/>
            <person name="Subramanian E."/>
            <person name="Araus A.J."/>
            <person name="Petzold A."/>
            <person name="Susuki M."/>
            <person name="Suzuki K.-i.T."/>
            <person name="Hayashi T."/>
            <person name="Toyoda A."/>
            <person name="Oliveira C."/>
            <person name="Osipova E."/>
            <person name="Leigh N.D."/>
            <person name="Simon A."/>
            <person name="Yun M.H."/>
        </authorList>
    </citation>
    <scope>NUCLEOTIDE SEQUENCE</scope>
    <source>
        <strain evidence="2">20211129_DDA</strain>
        <tissue evidence="2">Liver</tissue>
    </source>
</reference>
<accession>A0AAV7RD01</accession>
<dbReference type="EMBL" id="JANPWB010000009">
    <property type="protein sequence ID" value="KAJ1148738.1"/>
    <property type="molecule type" value="Genomic_DNA"/>
</dbReference>
<keyword evidence="3" id="KW-1185">Reference proteome</keyword>
<name>A0AAV7RD01_PLEWA</name>
<sequence length="213" mass="22546">MLSDLSTIGTESTKRKTVPLVTEEPCPGYPVGGPLIHINPEVLECDDFSLEPKVQLEWKQNSIGGTKEKDTRIGLVDLQTRNRHEVNLETSYRGGVKPGVRRSVSDASDGEEPRRAWDACTFPVRDGGACADARSRQVWPAVARAVRRPLSLAAPCSGSSETASQEGAVLLVPRGAVSAPEGTRELVPGTVGAGPMAGDTGRLPLNQAPGLGQ</sequence>
<comment type="caution">
    <text evidence="2">The sequence shown here is derived from an EMBL/GenBank/DDBJ whole genome shotgun (WGS) entry which is preliminary data.</text>
</comment>
<gene>
    <name evidence="2" type="ORF">NDU88_001564</name>
</gene>
<evidence type="ECO:0000313" key="2">
    <source>
        <dbReference type="EMBL" id="KAJ1148738.1"/>
    </source>
</evidence>
<organism evidence="2 3">
    <name type="scientific">Pleurodeles waltl</name>
    <name type="common">Iberian ribbed newt</name>
    <dbReference type="NCBI Taxonomy" id="8319"/>
    <lineage>
        <taxon>Eukaryota</taxon>
        <taxon>Metazoa</taxon>
        <taxon>Chordata</taxon>
        <taxon>Craniata</taxon>
        <taxon>Vertebrata</taxon>
        <taxon>Euteleostomi</taxon>
        <taxon>Amphibia</taxon>
        <taxon>Batrachia</taxon>
        <taxon>Caudata</taxon>
        <taxon>Salamandroidea</taxon>
        <taxon>Salamandridae</taxon>
        <taxon>Pleurodelinae</taxon>
        <taxon>Pleurodeles</taxon>
    </lineage>
</organism>
<feature type="region of interest" description="Disordered" evidence="1">
    <location>
        <begin position="176"/>
        <end position="213"/>
    </location>
</feature>
<dbReference type="Proteomes" id="UP001066276">
    <property type="component" value="Chromosome 5"/>
</dbReference>
<evidence type="ECO:0000256" key="1">
    <source>
        <dbReference type="SAM" id="MobiDB-lite"/>
    </source>
</evidence>